<keyword evidence="10" id="KW-1185">Reference proteome</keyword>
<dbReference type="Pfam" id="PF00202">
    <property type="entry name" value="Aminotran_3"/>
    <property type="match status" value="1"/>
</dbReference>
<comment type="cofactor">
    <cofactor evidence="2 8">
        <name>pyridoxal 5'-phosphate</name>
        <dbReference type="ChEBI" id="CHEBI:597326"/>
    </cofactor>
</comment>
<dbReference type="InterPro" id="IPR005814">
    <property type="entry name" value="Aminotrans_3"/>
</dbReference>
<comment type="catalytic activity">
    <reaction evidence="1 8">
        <text>(S)-4-amino-5-oxopentanoate = 5-aminolevulinate</text>
        <dbReference type="Rhea" id="RHEA:14265"/>
        <dbReference type="ChEBI" id="CHEBI:57501"/>
        <dbReference type="ChEBI" id="CHEBI:356416"/>
        <dbReference type="EC" id="5.4.3.8"/>
    </reaction>
</comment>
<dbReference type="InterPro" id="IPR015424">
    <property type="entry name" value="PyrdxlP-dep_Trfase"/>
</dbReference>
<reference evidence="9 10" key="1">
    <citation type="submission" date="2020-07" db="EMBL/GenBank/DDBJ databases">
        <title>Sequencing the genomes of 1000 actinobacteria strains.</title>
        <authorList>
            <person name="Klenk H.-P."/>
        </authorList>
    </citation>
    <scope>NUCLEOTIDE SEQUENCE [LARGE SCALE GENOMIC DNA]</scope>
    <source>
        <strain evidence="9 10">DSM 19970</strain>
    </source>
</reference>
<dbReference type="EC" id="5.4.3.8" evidence="8"/>
<keyword evidence="5 8" id="KW-0663">Pyridoxal phosphate</keyword>
<dbReference type="AlphaFoldDB" id="A0A7Z0CH11"/>
<keyword evidence="7 8" id="KW-0627">Porphyrin biosynthesis</keyword>
<dbReference type="FunFam" id="3.40.640.10:FF:000021">
    <property type="entry name" value="Glutamate-1-semialdehyde 2,1-aminomutase"/>
    <property type="match status" value="1"/>
</dbReference>
<keyword evidence="8" id="KW-0963">Cytoplasm</keyword>
<dbReference type="UniPathway" id="UPA00251">
    <property type="reaction ID" value="UER00317"/>
</dbReference>
<evidence type="ECO:0000313" key="9">
    <source>
        <dbReference type="EMBL" id="NYI41026.1"/>
    </source>
</evidence>
<evidence type="ECO:0000256" key="3">
    <source>
        <dbReference type="ARBA" id="ARBA00004819"/>
    </source>
</evidence>
<comment type="similarity">
    <text evidence="4 8">Belongs to the class-III pyridoxal-phosphate-dependent aminotransferase family. HemL subfamily.</text>
</comment>
<gene>
    <name evidence="8" type="primary">hemL</name>
    <name evidence="9" type="ORF">BKA03_001145</name>
</gene>
<sequence length="458" mass="47554">MRPQPDKLRKLMHAFVMRTPQGQRGWEARANAILPGGVNSPVRAWNAVGGQSLPIASANGAIVTDAAGGAYVDLVGSWGAAIAGHANPKVVSAVTRAAKRGLSFGATTEAEVELAELIRDRYAPAERVRLVSTGTEATMTALRLARGATGRDVVIKFAGHYHGHADPFLVAAGSGLATAGAPDSAGVTASTAADTMVLPYGDVDALTGAFAQHGERIAAVIAEGAPCNMGVVRPPDGFNRLIGELTRNEGAVFILDEVLTGFRAGPAGWWGIERDVALAKGEQPWVPDLVTFGKVIGGGLPVASVAGRADLMEQLAPLGPVYQAGTLSGNPVAVAAGLATLDIMDADAYATLARAADEVREGVHEALLASGVTHAVGRAGTLFSFFLGLDEPPVTFADAARQDTGLFRSLFRHMRAEGVSLPPSAFEAWFVSIAHESPITRQIVDAAGSWRPNERANP</sequence>
<evidence type="ECO:0000256" key="5">
    <source>
        <dbReference type="ARBA" id="ARBA00022898"/>
    </source>
</evidence>
<evidence type="ECO:0000256" key="2">
    <source>
        <dbReference type="ARBA" id="ARBA00001933"/>
    </source>
</evidence>
<keyword evidence="6 8" id="KW-0413">Isomerase</keyword>
<dbReference type="Gene3D" id="3.40.640.10">
    <property type="entry name" value="Type I PLP-dependent aspartate aminotransferase-like (Major domain)"/>
    <property type="match status" value="1"/>
</dbReference>
<organism evidence="9 10">
    <name type="scientific">Demequina lutea</name>
    <dbReference type="NCBI Taxonomy" id="431489"/>
    <lineage>
        <taxon>Bacteria</taxon>
        <taxon>Bacillati</taxon>
        <taxon>Actinomycetota</taxon>
        <taxon>Actinomycetes</taxon>
        <taxon>Micrococcales</taxon>
        <taxon>Demequinaceae</taxon>
        <taxon>Demequina</taxon>
    </lineage>
</organism>
<proteinExistence type="inferred from homology"/>
<dbReference type="GO" id="GO:0042286">
    <property type="term" value="F:glutamate-1-semialdehyde 2,1-aminomutase activity"/>
    <property type="evidence" value="ECO:0007669"/>
    <property type="project" value="UniProtKB-UniRule"/>
</dbReference>
<dbReference type="InterPro" id="IPR015421">
    <property type="entry name" value="PyrdxlP-dep_Trfase_major"/>
</dbReference>
<dbReference type="InterPro" id="IPR015422">
    <property type="entry name" value="PyrdxlP-dep_Trfase_small"/>
</dbReference>
<dbReference type="EMBL" id="JACBZO010000001">
    <property type="protein sequence ID" value="NYI41026.1"/>
    <property type="molecule type" value="Genomic_DNA"/>
</dbReference>
<dbReference type="CDD" id="cd00610">
    <property type="entry name" value="OAT_like"/>
    <property type="match status" value="1"/>
</dbReference>
<evidence type="ECO:0000256" key="8">
    <source>
        <dbReference type="HAMAP-Rule" id="MF_00375"/>
    </source>
</evidence>
<evidence type="ECO:0000256" key="4">
    <source>
        <dbReference type="ARBA" id="ARBA00008981"/>
    </source>
</evidence>
<dbReference type="NCBIfam" id="NF000818">
    <property type="entry name" value="PRK00062.1"/>
    <property type="match status" value="1"/>
</dbReference>
<dbReference type="SUPFAM" id="SSF53383">
    <property type="entry name" value="PLP-dependent transferases"/>
    <property type="match status" value="1"/>
</dbReference>
<dbReference type="HAMAP" id="MF_00375">
    <property type="entry name" value="HemL_aminotrans_3"/>
    <property type="match status" value="1"/>
</dbReference>
<dbReference type="GO" id="GO:0030170">
    <property type="term" value="F:pyridoxal phosphate binding"/>
    <property type="evidence" value="ECO:0007669"/>
    <property type="project" value="InterPro"/>
</dbReference>
<dbReference type="Proteomes" id="UP000547973">
    <property type="component" value="Unassembled WGS sequence"/>
</dbReference>
<evidence type="ECO:0000313" key="10">
    <source>
        <dbReference type="Proteomes" id="UP000547973"/>
    </source>
</evidence>
<evidence type="ECO:0000256" key="6">
    <source>
        <dbReference type="ARBA" id="ARBA00023235"/>
    </source>
</evidence>
<name>A0A7Z0CH11_9MICO</name>
<comment type="subunit">
    <text evidence="8">Homodimer.</text>
</comment>
<evidence type="ECO:0000256" key="7">
    <source>
        <dbReference type="ARBA" id="ARBA00023244"/>
    </source>
</evidence>
<dbReference type="Gene3D" id="3.90.1150.10">
    <property type="entry name" value="Aspartate Aminotransferase, domain 1"/>
    <property type="match status" value="1"/>
</dbReference>
<comment type="pathway">
    <text evidence="3">Porphyrin-containing compound metabolism; protoporphyrin-IX biosynthesis; 5-aminolevulinate from L-glutamyl-tRNA(Glu): step 2/2.</text>
</comment>
<dbReference type="PANTHER" id="PTHR43713:SF3">
    <property type="entry name" value="GLUTAMATE-1-SEMIALDEHYDE 2,1-AMINOMUTASE 1, CHLOROPLASTIC-RELATED"/>
    <property type="match status" value="1"/>
</dbReference>
<evidence type="ECO:0000256" key="1">
    <source>
        <dbReference type="ARBA" id="ARBA00001579"/>
    </source>
</evidence>
<feature type="modified residue" description="N6-(pyridoxal phosphate)lysine" evidence="8">
    <location>
        <position position="294"/>
    </location>
</feature>
<dbReference type="InterPro" id="IPR004639">
    <property type="entry name" value="4pyrrol_synth_GluAld_NH2Trfase"/>
</dbReference>
<dbReference type="GO" id="GO:0005737">
    <property type="term" value="C:cytoplasm"/>
    <property type="evidence" value="ECO:0007669"/>
    <property type="project" value="UniProtKB-SubCell"/>
</dbReference>
<comment type="subcellular location">
    <subcellularLocation>
        <location evidence="8">Cytoplasm</location>
    </subcellularLocation>
</comment>
<protein>
    <recommendedName>
        <fullName evidence="8">Glutamate-1-semialdehyde 2,1-aminomutase</fullName>
        <shortName evidence="8">GSA</shortName>
        <ecNumber evidence="8">5.4.3.8</ecNumber>
    </recommendedName>
    <alternativeName>
        <fullName evidence="8">Glutamate-1-semialdehyde aminotransferase</fullName>
        <shortName evidence="8">GSA-AT</shortName>
    </alternativeName>
</protein>
<dbReference type="PANTHER" id="PTHR43713">
    <property type="entry name" value="GLUTAMATE-1-SEMIALDEHYDE 2,1-AMINOMUTASE"/>
    <property type="match status" value="1"/>
</dbReference>
<comment type="caution">
    <text evidence="9">The sequence shown here is derived from an EMBL/GenBank/DDBJ whole genome shotgun (WGS) entry which is preliminary data.</text>
</comment>
<dbReference type="GO" id="GO:0008483">
    <property type="term" value="F:transaminase activity"/>
    <property type="evidence" value="ECO:0007669"/>
    <property type="project" value="InterPro"/>
</dbReference>
<accession>A0A7Z0CH11</accession>
<dbReference type="GO" id="GO:0006782">
    <property type="term" value="P:protoporphyrinogen IX biosynthetic process"/>
    <property type="evidence" value="ECO:0007669"/>
    <property type="project" value="UniProtKB-UniRule"/>
</dbReference>